<accession>A0A645DLR6</accession>
<gene>
    <name evidence="3" type="ORF">SDC9_137511</name>
</gene>
<feature type="region of interest" description="Disordered" evidence="1">
    <location>
        <begin position="1"/>
        <end position="25"/>
    </location>
</feature>
<protein>
    <submittedName>
        <fullName evidence="3">Uncharacterized protein</fullName>
    </submittedName>
</protein>
<keyword evidence="2" id="KW-0812">Transmembrane</keyword>
<evidence type="ECO:0000256" key="2">
    <source>
        <dbReference type="SAM" id="Phobius"/>
    </source>
</evidence>
<sequence length="143" mass="17177">MERRNAQGRFRRNHGQPGNPGMGCGDRRRLSLHRQRIFFLQTYNKCHRSFSAAAWLRIIHAEFRWLCVAFRICDFYRSLSERPSRSWRYNVLECAGFLAPIFHIQNWRVFDPVIAQVRDNYRKSLFLLRLCCFLSAYLTIRTT</sequence>
<evidence type="ECO:0000313" key="3">
    <source>
        <dbReference type="EMBL" id="MPM90390.1"/>
    </source>
</evidence>
<name>A0A645DLR6_9ZZZZ</name>
<organism evidence="3">
    <name type="scientific">bioreactor metagenome</name>
    <dbReference type="NCBI Taxonomy" id="1076179"/>
    <lineage>
        <taxon>unclassified sequences</taxon>
        <taxon>metagenomes</taxon>
        <taxon>ecological metagenomes</taxon>
    </lineage>
</organism>
<feature type="transmembrane region" description="Helical" evidence="2">
    <location>
        <begin position="124"/>
        <end position="140"/>
    </location>
</feature>
<dbReference type="EMBL" id="VSSQ01037647">
    <property type="protein sequence ID" value="MPM90390.1"/>
    <property type="molecule type" value="Genomic_DNA"/>
</dbReference>
<reference evidence="3" key="1">
    <citation type="submission" date="2019-08" db="EMBL/GenBank/DDBJ databases">
        <authorList>
            <person name="Kucharzyk K."/>
            <person name="Murdoch R.W."/>
            <person name="Higgins S."/>
            <person name="Loffler F."/>
        </authorList>
    </citation>
    <scope>NUCLEOTIDE SEQUENCE</scope>
</reference>
<dbReference type="AlphaFoldDB" id="A0A645DLR6"/>
<proteinExistence type="predicted"/>
<keyword evidence="2" id="KW-0472">Membrane</keyword>
<evidence type="ECO:0000256" key="1">
    <source>
        <dbReference type="SAM" id="MobiDB-lite"/>
    </source>
</evidence>
<comment type="caution">
    <text evidence="3">The sequence shown here is derived from an EMBL/GenBank/DDBJ whole genome shotgun (WGS) entry which is preliminary data.</text>
</comment>
<keyword evidence="2" id="KW-1133">Transmembrane helix</keyword>